<feature type="region of interest" description="Disordered" evidence="1">
    <location>
        <begin position="120"/>
        <end position="149"/>
    </location>
</feature>
<keyword evidence="3" id="KW-1185">Reference proteome</keyword>
<organism evidence="2 3">
    <name type="scientific">Truncatella angustata</name>
    <dbReference type="NCBI Taxonomy" id="152316"/>
    <lineage>
        <taxon>Eukaryota</taxon>
        <taxon>Fungi</taxon>
        <taxon>Dikarya</taxon>
        <taxon>Ascomycota</taxon>
        <taxon>Pezizomycotina</taxon>
        <taxon>Sordariomycetes</taxon>
        <taxon>Xylariomycetidae</taxon>
        <taxon>Amphisphaeriales</taxon>
        <taxon>Sporocadaceae</taxon>
        <taxon>Truncatella</taxon>
    </lineage>
</organism>
<sequence length="149" mass="16241">MANIQGDFSMSTPEILECNIRLCARVTRNLTVTNGMFNPGISNDIELEGVSGKYEADLNKGKVGFCRMLVWAGKYTREALLIPVNLFIASAAAFIGSQMNIQISDLVGMHQRGVLSESLAPQDQSEDIGSKTSIAHSDSFVKKREVSRA</sequence>
<dbReference type="Proteomes" id="UP000758603">
    <property type="component" value="Unassembled WGS sequence"/>
</dbReference>
<dbReference type="GeneID" id="70129965"/>
<dbReference type="EMBL" id="JAGPXC010000013">
    <property type="protein sequence ID" value="KAH6643266.1"/>
    <property type="molecule type" value="Genomic_DNA"/>
</dbReference>
<evidence type="ECO:0000256" key="1">
    <source>
        <dbReference type="SAM" id="MobiDB-lite"/>
    </source>
</evidence>
<dbReference type="RefSeq" id="XP_045951196.1">
    <property type="nucleotide sequence ID" value="XM_046101073.1"/>
</dbReference>
<dbReference type="OrthoDB" id="5376804at2759"/>
<comment type="caution">
    <text evidence="2">The sequence shown here is derived from an EMBL/GenBank/DDBJ whole genome shotgun (WGS) entry which is preliminary data.</text>
</comment>
<name>A0A9P8RF16_9PEZI</name>
<proteinExistence type="predicted"/>
<gene>
    <name evidence="2" type="ORF">BKA67DRAFT_542229</name>
</gene>
<dbReference type="AlphaFoldDB" id="A0A9P8RF16"/>
<feature type="compositionally biased region" description="Basic and acidic residues" evidence="1">
    <location>
        <begin position="139"/>
        <end position="149"/>
    </location>
</feature>
<evidence type="ECO:0000313" key="3">
    <source>
        <dbReference type="Proteomes" id="UP000758603"/>
    </source>
</evidence>
<evidence type="ECO:0000313" key="2">
    <source>
        <dbReference type="EMBL" id="KAH6643266.1"/>
    </source>
</evidence>
<protein>
    <submittedName>
        <fullName evidence="2">Uncharacterized protein</fullName>
    </submittedName>
</protein>
<reference evidence="2" key="1">
    <citation type="journal article" date="2021" name="Nat. Commun.">
        <title>Genetic determinants of endophytism in the Arabidopsis root mycobiome.</title>
        <authorList>
            <person name="Mesny F."/>
            <person name="Miyauchi S."/>
            <person name="Thiergart T."/>
            <person name="Pickel B."/>
            <person name="Atanasova L."/>
            <person name="Karlsson M."/>
            <person name="Huettel B."/>
            <person name="Barry K.W."/>
            <person name="Haridas S."/>
            <person name="Chen C."/>
            <person name="Bauer D."/>
            <person name="Andreopoulos W."/>
            <person name="Pangilinan J."/>
            <person name="LaButti K."/>
            <person name="Riley R."/>
            <person name="Lipzen A."/>
            <person name="Clum A."/>
            <person name="Drula E."/>
            <person name="Henrissat B."/>
            <person name="Kohler A."/>
            <person name="Grigoriev I.V."/>
            <person name="Martin F.M."/>
            <person name="Hacquard S."/>
        </authorList>
    </citation>
    <scope>NUCLEOTIDE SEQUENCE</scope>
    <source>
        <strain evidence="2">MPI-SDFR-AT-0073</strain>
    </source>
</reference>
<accession>A0A9P8RF16</accession>